<dbReference type="GO" id="GO:0016036">
    <property type="term" value="P:cellular response to phosphate starvation"/>
    <property type="evidence" value="ECO:0007669"/>
    <property type="project" value="TreeGrafter"/>
</dbReference>
<evidence type="ECO:0000256" key="11">
    <source>
        <dbReference type="SAM" id="Phobius"/>
    </source>
</evidence>
<dbReference type="Gene3D" id="3.30.565.10">
    <property type="entry name" value="Histidine kinase-like ATPase, C-terminal domain"/>
    <property type="match status" value="1"/>
</dbReference>
<dbReference type="SUPFAM" id="SSF55874">
    <property type="entry name" value="ATPase domain of HSP90 chaperone/DNA topoisomerase II/histidine kinase"/>
    <property type="match status" value="1"/>
</dbReference>
<evidence type="ECO:0000256" key="2">
    <source>
        <dbReference type="ARBA" id="ARBA00004651"/>
    </source>
</evidence>
<accession>A0A923LMK7</accession>
<evidence type="ECO:0000256" key="5">
    <source>
        <dbReference type="ARBA" id="ARBA00022679"/>
    </source>
</evidence>
<dbReference type="GO" id="GO:0000155">
    <property type="term" value="F:phosphorelay sensor kinase activity"/>
    <property type="evidence" value="ECO:0007669"/>
    <property type="project" value="TreeGrafter"/>
</dbReference>
<gene>
    <name evidence="13" type="ORF">H8S17_02170</name>
</gene>
<feature type="transmembrane region" description="Helical" evidence="11">
    <location>
        <begin position="6"/>
        <end position="26"/>
    </location>
</feature>
<keyword evidence="6 11" id="KW-0812">Transmembrane</keyword>
<dbReference type="EMBL" id="JACOPH010000001">
    <property type="protein sequence ID" value="MBC5713025.1"/>
    <property type="molecule type" value="Genomic_DNA"/>
</dbReference>
<dbReference type="PRINTS" id="PR00344">
    <property type="entry name" value="BCTRLSENSOR"/>
</dbReference>
<evidence type="ECO:0000256" key="6">
    <source>
        <dbReference type="ARBA" id="ARBA00022692"/>
    </source>
</evidence>
<dbReference type="InterPro" id="IPR036890">
    <property type="entry name" value="HATPase_C_sf"/>
</dbReference>
<name>A0A923LMK7_9FIRM</name>
<dbReference type="Proteomes" id="UP000606720">
    <property type="component" value="Unassembled WGS sequence"/>
</dbReference>
<keyword evidence="14" id="KW-1185">Reference proteome</keyword>
<dbReference type="AlphaFoldDB" id="A0A923LMK7"/>
<evidence type="ECO:0000313" key="14">
    <source>
        <dbReference type="Proteomes" id="UP000606720"/>
    </source>
</evidence>
<dbReference type="PROSITE" id="PS50109">
    <property type="entry name" value="HIS_KIN"/>
    <property type="match status" value="1"/>
</dbReference>
<evidence type="ECO:0000256" key="4">
    <source>
        <dbReference type="ARBA" id="ARBA00022475"/>
    </source>
</evidence>
<dbReference type="Pfam" id="PF02518">
    <property type="entry name" value="HATPase_c"/>
    <property type="match status" value="1"/>
</dbReference>
<dbReference type="InterPro" id="IPR050351">
    <property type="entry name" value="BphY/WalK/GraS-like"/>
</dbReference>
<evidence type="ECO:0000256" key="1">
    <source>
        <dbReference type="ARBA" id="ARBA00000085"/>
    </source>
</evidence>
<feature type="domain" description="Histidine kinase" evidence="12">
    <location>
        <begin position="57"/>
        <end position="260"/>
    </location>
</feature>
<evidence type="ECO:0000256" key="8">
    <source>
        <dbReference type="ARBA" id="ARBA00022989"/>
    </source>
</evidence>
<dbReference type="InterPro" id="IPR004358">
    <property type="entry name" value="Sig_transdc_His_kin-like_C"/>
</dbReference>
<dbReference type="EC" id="2.7.13.3" evidence="3"/>
<comment type="caution">
    <text evidence="13">The sequence shown here is derived from an EMBL/GenBank/DDBJ whole genome shotgun (WGS) entry which is preliminary data.</text>
</comment>
<organism evidence="13 14">
    <name type="scientific">Roseburia zhanii</name>
    <dbReference type="NCBI Taxonomy" id="2763064"/>
    <lineage>
        <taxon>Bacteria</taxon>
        <taxon>Bacillati</taxon>
        <taxon>Bacillota</taxon>
        <taxon>Clostridia</taxon>
        <taxon>Lachnospirales</taxon>
        <taxon>Lachnospiraceae</taxon>
        <taxon>Roseburia</taxon>
    </lineage>
</organism>
<keyword evidence="5" id="KW-0808">Transferase</keyword>
<reference evidence="13" key="1">
    <citation type="submission" date="2020-08" db="EMBL/GenBank/DDBJ databases">
        <title>Genome public.</title>
        <authorList>
            <person name="Liu C."/>
            <person name="Sun Q."/>
        </authorList>
    </citation>
    <scope>NUCLEOTIDE SEQUENCE</scope>
    <source>
        <strain evidence="13">BX1005</strain>
    </source>
</reference>
<comment type="catalytic activity">
    <reaction evidence="1">
        <text>ATP + protein L-histidine = ADP + protein N-phospho-L-histidine.</text>
        <dbReference type="EC" id="2.7.13.3"/>
    </reaction>
</comment>
<comment type="subcellular location">
    <subcellularLocation>
        <location evidence="2">Cell membrane</location>
        <topology evidence="2">Multi-pass membrane protein</topology>
    </subcellularLocation>
</comment>
<evidence type="ECO:0000313" key="13">
    <source>
        <dbReference type="EMBL" id="MBC5713025.1"/>
    </source>
</evidence>
<evidence type="ECO:0000256" key="3">
    <source>
        <dbReference type="ARBA" id="ARBA00012438"/>
    </source>
</evidence>
<dbReference type="PANTHER" id="PTHR45453">
    <property type="entry name" value="PHOSPHATE REGULON SENSOR PROTEIN PHOR"/>
    <property type="match status" value="1"/>
</dbReference>
<keyword evidence="9" id="KW-0902">Two-component regulatory system</keyword>
<protein>
    <recommendedName>
        <fullName evidence="3">histidine kinase</fullName>
        <ecNumber evidence="3">2.7.13.3</ecNumber>
    </recommendedName>
</protein>
<dbReference type="SMART" id="SM00387">
    <property type="entry name" value="HATPase_c"/>
    <property type="match status" value="1"/>
</dbReference>
<dbReference type="InterPro" id="IPR005467">
    <property type="entry name" value="His_kinase_dom"/>
</dbReference>
<evidence type="ECO:0000256" key="10">
    <source>
        <dbReference type="ARBA" id="ARBA00023136"/>
    </source>
</evidence>
<keyword evidence="7 13" id="KW-0418">Kinase</keyword>
<evidence type="ECO:0000256" key="9">
    <source>
        <dbReference type="ARBA" id="ARBA00023012"/>
    </source>
</evidence>
<keyword evidence="8 11" id="KW-1133">Transmembrane helix</keyword>
<dbReference type="InterPro" id="IPR003594">
    <property type="entry name" value="HATPase_dom"/>
</dbReference>
<dbReference type="GO" id="GO:0005886">
    <property type="term" value="C:plasma membrane"/>
    <property type="evidence" value="ECO:0007669"/>
    <property type="project" value="UniProtKB-SubCell"/>
</dbReference>
<sequence length="269" mass="31263">MECAFYVIAFYMICVTGAYLAAYRFYKKQQEEKETEVTIDKSEDWEKYQESADFFALWAHQIKTPIAALNVLLQEPEVNTAGCRQELFKIESYVEMALGYTRFENMSNDLVLESYHLEEIVRNVVKKYAVSFIYKHIAIQLDHLDYKILTDDKWFSFVLEQLLSNALKYTMQGEIHIYAREDKNGLQVVISDTGIGIKREDLPRLFERGFTGYNGRMDKKASGLGLYLCKGICNKLGHQIFIESEVGKGTQVIIQMQYEKLNHTDLTKM</sequence>
<proteinExistence type="predicted"/>
<dbReference type="PANTHER" id="PTHR45453:SF2">
    <property type="entry name" value="HISTIDINE KINASE"/>
    <property type="match status" value="1"/>
</dbReference>
<evidence type="ECO:0000256" key="7">
    <source>
        <dbReference type="ARBA" id="ARBA00022777"/>
    </source>
</evidence>
<keyword evidence="4" id="KW-1003">Cell membrane</keyword>
<dbReference type="GO" id="GO:0004721">
    <property type="term" value="F:phosphoprotein phosphatase activity"/>
    <property type="evidence" value="ECO:0007669"/>
    <property type="project" value="TreeGrafter"/>
</dbReference>
<evidence type="ECO:0000259" key="12">
    <source>
        <dbReference type="PROSITE" id="PS50109"/>
    </source>
</evidence>
<keyword evidence="10 11" id="KW-0472">Membrane</keyword>